<accession>L2F6G2</accession>
<dbReference type="eggNOG" id="ENOG502ZNJR">
    <property type="taxonomic scope" value="Bacteria"/>
</dbReference>
<keyword evidence="1" id="KW-0472">Membrane</keyword>
<evidence type="ECO:0000313" key="3">
    <source>
        <dbReference type="Proteomes" id="UP000023795"/>
    </source>
</evidence>
<organism evidence="2 3">
    <name type="scientific">Moraxella macacae 0408225</name>
    <dbReference type="NCBI Taxonomy" id="1230338"/>
    <lineage>
        <taxon>Bacteria</taxon>
        <taxon>Pseudomonadati</taxon>
        <taxon>Pseudomonadota</taxon>
        <taxon>Gammaproteobacteria</taxon>
        <taxon>Moraxellales</taxon>
        <taxon>Moraxellaceae</taxon>
        <taxon>Moraxella</taxon>
    </lineage>
</organism>
<protein>
    <submittedName>
        <fullName evidence="2">Putative pilus assembly protein PilX</fullName>
    </submittedName>
</protein>
<dbReference type="AlphaFoldDB" id="L2F6G2"/>
<dbReference type="STRING" id="1230338.MOMA_08631"/>
<evidence type="ECO:0000313" key="2">
    <source>
        <dbReference type="EMBL" id="ELA08612.1"/>
    </source>
</evidence>
<keyword evidence="1" id="KW-0812">Transmembrane</keyword>
<gene>
    <name evidence="2" type="ORF">MOMA_08631</name>
</gene>
<dbReference type="OrthoDB" id="6660611at2"/>
<feature type="transmembrane region" description="Helical" evidence="1">
    <location>
        <begin position="27"/>
        <end position="47"/>
    </location>
</feature>
<keyword evidence="3" id="KW-1185">Reference proteome</keyword>
<sequence length="267" mass="29181">MQILTHSPPCQSLTPDRVAPNHAQKGATLIVVLLFLILVMIAGAMSVKRSTTDLKLATSDQINTMLLQSADNANQKLETVITDYPKSVENRLGMFGYFMQRPETVGDEFIYCFHPDNAKVNTVTGGFIRLKNGGIRGKEQICKPDKADSFVNDRKISMVQVSVTRADVAADPNAEDFGSLTEGRDTNGYQGAVEKTKFDIRPTSLMPSYSDPDTCLKKSVVGSDNIVSCLTGKSVPHKTLYQQAVVEENTCTDLYRRYGGAGASKLC</sequence>
<evidence type="ECO:0000256" key="1">
    <source>
        <dbReference type="SAM" id="Phobius"/>
    </source>
</evidence>
<dbReference type="Proteomes" id="UP000023795">
    <property type="component" value="Unassembled WGS sequence"/>
</dbReference>
<reference evidence="2 3" key="1">
    <citation type="journal article" date="2013" name="Genome Announc.">
        <title>Genome Sequence of Moraxella macacae 0408225, a Novel Bacterial Species Isolated from a Cynomolgus Macaque with Epistaxis.</title>
        <authorList>
            <person name="Ladner J.T."/>
            <person name="Whitehouse C.A."/>
            <person name="Koroleva G.I."/>
            <person name="Palacios G.F."/>
        </authorList>
    </citation>
    <scope>NUCLEOTIDE SEQUENCE [LARGE SCALE GENOMIC DNA]</scope>
    <source>
        <strain evidence="2 3">0408225</strain>
    </source>
</reference>
<proteinExistence type="predicted"/>
<comment type="caution">
    <text evidence="2">The sequence shown here is derived from an EMBL/GenBank/DDBJ whole genome shotgun (WGS) entry which is preliminary data.</text>
</comment>
<dbReference type="EMBL" id="ANIN01000002">
    <property type="protein sequence ID" value="ELA08612.1"/>
    <property type="molecule type" value="Genomic_DNA"/>
</dbReference>
<name>L2F6G2_9GAMM</name>
<dbReference type="PATRIC" id="fig|1230338.3.peg.1852"/>
<keyword evidence="1" id="KW-1133">Transmembrane helix</keyword>
<dbReference type="RefSeq" id="WP_009502170.1">
    <property type="nucleotide sequence ID" value="NZ_ANIN01000002.1"/>
</dbReference>